<evidence type="ECO:0000256" key="1">
    <source>
        <dbReference type="SAM" id="MobiDB-lite"/>
    </source>
</evidence>
<feature type="compositionally biased region" description="Basic and acidic residues" evidence="1">
    <location>
        <begin position="127"/>
        <end position="139"/>
    </location>
</feature>
<organism evidence="3 4">
    <name type="scientific">Owenia fusiformis</name>
    <name type="common">Polychaete worm</name>
    <dbReference type="NCBI Taxonomy" id="6347"/>
    <lineage>
        <taxon>Eukaryota</taxon>
        <taxon>Metazoa</taxon>
        <taxon>Spiralia</taxon>
        <taxon>Lophotrochozoa</taxon>
        <taxon>Annelida</taxon>
        <taxon>Polychaeta</taxon>
        <taxon>Sedentaria</taxon>
        <taxon>Canalipalpata</taxon>
        <taxon>Sabellida</taxon>
        <taxon>Oweniida</taxon>
        <taxon>Oweniidae</taxon>
        <taxon>Owenia</taxon>
    </lineage>
</organism>
<dbReference type="AlphaFoldDB" id="A0A8J1TBP9"/>
<accession>A0A8J1TBP9</accession>
<gene>
    <name evidence="3" type="ORF">OFUS_LOCUS23604</name>
</gene>
<name>A0A8J1TBP9_OWEFU</name>
<evidence type="ECO:0000313" key="3">
    <source>
        <dbReference type="EMBL" id="CAH1799618.1"/>
    </source>
</evidence>
<feature type="region of interest" description="Disordered" evidence="1">
    <location>
        <begin position="64"/>
        <end position="239"/>
    </location>
</feature>
<dbReference type="OrthoDB" id="10687468at2759"/>
<proteinExistence type="predicted"/>
<dbReference type="EMBL" id="CAIIXF020000011">
    <property type="protein sequence ID" value="CAH1799618.1"/>
    <property type="molecule type" value="Genomic_DNA"/>
</dbReference>
<evidence type="ECO:0000313" key="4">
    <source>
        <dbReference type="Proteomes" id="UP000749559"/>
    </source>
</evidence>
<comment type="caution">
    <text evidence="3">The sequence shown here is derived from an EMBL/GenBank/DDBJ whole genome shotgun (WGS) entry which is preliminary data.</text>
</comment>
<feature type="compositionally biased region" description="Polar residues" evidence="1">
    <location>
        <begin position="104"/>
        <end position="114"/>
    </location>
</feature>
<feature type="compositionally biased region" description="Acidic residues" evidence="1">
    <location>
        <begin position="207"/>
        <end position="234"/>
    </location>
</feature>
<reference evidence="3" key="1">
    <citation type="submission" date="2022-03" db="EMBL/GenBank/DDBJ databases">
        <authorList>
            <person name="Martin C."/>
        </authorList>
    </citation>
    <scope>NUCLEOTIDE SEQUENCE</scope>
</reference>
<protein>
    <submittedName>
        <fullName evidence="3">Uncharacterized protein</fullName>
    </submittedName>
</protein>
<keyword evidence="2" id="KW-0732">Signal</keyword>
<feature type="region of interest" description="Disordered" evidence="1">
    <location>
        <begin position="377"/>
        <end position="396"/>
    </location>
</feature>
<feature type="signal peptide" evidence="2">
    <location>
        <begin position="1"/>
        <end position="16"/>
    </location>
</feature>
<sequence>MERLIVVLMICGATYSAPAPALQEQVKVDKRAMEEIVYGNHQNSERLKKSVLDTRPQEQVLEQAVQSEEDLDEPFEQAPVDPSQVDSKAKMTVSSGALDKSDQSDVIEQSNSFLDSAENEVENNDAPNEKGEQLNKEVIDLMTTQPERQETDTAESELANLEDNNEYIQTDESSARAESDYDSEEQSLARLLNDEDQLLGLSKEGESSNDDSEFAEDDEDGSGEVDSAENEADSSFEKDPDYFYNDLAYLKKLYDEFEPTQYEYPDYFYYPYKRKRRDTKSSSKRSRVKRDLFFPDEYKPIRGNHLNNGGKSVYPGWSREALEELMNSERPEAPPMFGREMEPGYMSEVEKAAEEAKDRLEVLEWLYGDGYKTNAYSPQEDSYEYEDEYTPYGNDGWIEEPVEDEMPDYENIIYNGEPGIFVPLKRSSPVFSSSIPFRKRGFYPAEEEPLARWQGLVLGPKSRRAYKSAYDRVYELAQALDRKRGLPSLESQENKK</sequence>
<evidence type="ECO:0000256" key="2">
    <source>
        <dbReference type="SAM" id="SignalP"/>
    </source>
</evidence>
<dbReference type="Proteomes" id="UP000749559">
    <property type="component" value="Unassembled WGS sequence"/>
</dbReference>
<feature type="chain" id="PRO_5043814951" evidence="2">
    <location>
        <begin position="17"/>
        <end position="496"/>
    </location>
</feature>
<keyword evidence="4" id="KW-1185">Reference proteome</keyword>